<feature type="region of interest" description="Disordered" evidence="1">
    <location>
        <begin position="1"/>
        <end position="20"/>
    </location>
</feature>
<evidence type="ECO:0000256" key="1">
    <source>
        <dbReference type="SAM" id="MobiDB-lite"/>
    </source>
</evidence>
<gene>
    <name evidence="2" type="ORF">A3J13_00435</name>
</gene>
<dbReference type="AlphaFoldDB" id="A0A1F5MFK8"/>
<protein>
    <submittedName>
        <fullName evidence="2">Uncharacterized protein</fullName>
    </submittedName>
</protein>
<organism evidence="2 3">
    <name type="scientific">Candidatus Daviesbacteria bacterium RIFCSPLOWO2_02_FULL_36_8</name>
    <dbReference type="NCBI Taxonomy" id="1797793"/>
    <lineage>
        <taxon>Bacteria</taxon>
        <taxon>Candidatus Daviesiibacteriota</taxon>
    </lineage>
</organism>
<feature type="compositionally biased region" description="Polar residues" evidence="1">
    <location>
        <begin position="227"/>
        <end position="237"/>
    </location>
</feature>
<comment type="caution">
    <text evidence="2">The sequence shown here is derived from an EMBL/GenBank/DDBJ whole genome shotgun (WGS) entry which is preliminary data.</text>
</comment>
<evidence type="ECO:0000313" key="3">
    <source>
        <dbReference type="Proteomes" id="UP000183317"/>
    </source>
</evidence>
<dbReference type="EMBL" id="MFDU01000041">
    <property type="protein sequence ID" value="OGE64143.1"/>
    <property type="molecule type" value="Genomic_DNA"/>
</dbReference>
<accession>A0A1F5MFK8</accession>
<reference evidence="2 3" key="1">
    <citation type="journal article" date="2016" name="Nat. Commun.">
        <title>Thousands of microbial genomes shed light on interconnected biogeochemical processes in an aquifer system.</title>
        <authorList>
            <person name="Anantharaman K."/>
            <person name="Brown C.T."/>
            <person name="Hug L.A."/>
            <person name="Sharon I."/>
            <person name="Castelle C.J."/>
            <person name="Probst A.J."/>
            <person name="Thomas B.C."/>
            <person name="Singh A."/>
            <person name="Wilkins M.J."/>
            <person name="Karaoz U."/>
            <person name="Brodie E.L."/>
            <person name="Williams K.H."/>
            <person name="Hubbard S.S."/>
            <person name="Banfield J.F."/>
        </authorList>
    </citation>
    <scope>NUCLEOTIDE SEQUENCE [LARGE SCALE GENOMIC DNA]</scope>
</reference>
<feature type="region of interest" description="Disordered" evidence="1">
    <location>
        <begin position="194"/>
        <end position="237"/>
    </location>
</feature>
<evidence type="ECO:0000313" key="2">
    <source>
        <dbReference type="EMBL" id="OGE64143.1"/>
    </source>
</evidence>
<feature type="compositionally biased region" description="Polar residues" evidence="1">
    <location>
        <begin position="7"/>
        <end position="20"/>
    </location>
</feature>
<dbReference type="Proteomes" id="UP000183317">
    <property type="component" value="Unassembled WGS sequence"/>
</dbReference>
<name>A0A1F5MFK8_9BACT</name>
<sequence length="237" mass="25987">MVEYSSIMPTFTSSDSTSKNTLQGWQKQGAWGFFDETETGIQEKEERPKPKFDLTSSINFNVVAEKTVNIAKTSVVDAFGEAFNLGKFILTGDNEAIGVPIETRIAENVAANAPVKEQHKDNEQSENSPLIQEIMLWLNELKQAQSIEDYKNKANNAMRLLDGTPSGEETAGFMDKESIATLISVAKKRIEIKEKIDDQDKNQSMRETSPGKPGENDLINKEGGAGSYSTVGDASVG</sequence>
<feature type="compositionally biased region" description="Basic and acidic residues" evidence="1">
    <location>
        <begin position="194"/>
        <end position="204"/>
    </location>
</feature>
<proteinExistence type="predicted"/>